<name>A0ABQ0GTA7_9PEZI</name>
<comment type="caution">
    <text evidence="2">The sequence shown here is derived from an EMBL/GenBank/DDBJ whole genome shotgun (WGS) entry which is preliminary data.</text>
</comment>
<reference evidence="2 3" key="1">
    <citation type="submission" date="2024-09" db="EMBL/GenBank/DDBJ databases">
        <title>Itraconazole resistance in Madurella fahalii resulting from another homologue of gene encoding cytochrome P450 14-alpha sterol demethylase (CYP51).</title>
        <authorList>
            <person name="Yoshioka I."/>
            <person name="Fahal A.H."/>
            <person name="Kaneko S."/>
            <person name="Yaguchi T."/>
        </authorList>
    </citation>
    <scope>NUCLEOTIDE SEQUENCE [LARGE SCALE GENOMIC DNA]</scope>
    <source>
        <strain evidence="2 3">IFM 68171</strain>
    </source>
</reference>
<evidence type="ECO:0000313" key="2">
    <source>
        <dbReference type="EMBL" id="GAB1320969.1"/>
    </source>
</evidence>
<sequence length="296" mass="33391">MTNNGSDGVYPEEQEQPVVGTPLKKAGRYVKWVFTSLRWVGGVDENADLIWQLESQVQQAQSRVKQENDRNLQLETKIEKLKKQIRIAQRRATDAGNQVKDAQSEIRAGQDMIQQLQQKISSLESRHERMSLTIKEQEAQIRQVQTLALGRIDGDSWAAGDDSTVRADLENLHGRIKNWAKKHAIEDMESVEELTLDEYKSLVGAMSKVVRLRALGDGESGDGRPAVIQHLQTARMKKKSPTMCVQGLVAHHIYTEIINSPFFVLGTRAASFQNVYEELKQGKPSIMRKVFARGVD</sequence>
<dbReference type="SUPFAM" id="SSF90257">
    <property type="entry name" value="Myosin rod fragments"/>
    <property type="match status" value="1"/>
</dbReference>
<accession>A0ABQ0GTA7</accession>
<evidence type="ECO:0000313" key="3">
    <source>
        <dbReference type="Proteomes" id="UP001628179"/>
    </source>
</evidence>
<feature type="coiled-coil region" evidence="1">
    <location>
        <begin position="50"/>
        <end position="140"/>
    </location>
</feature>
<dbReference type="GeneID" id="98181921"/>
<dbReference type="EMBL" id="BAAFSV010000006">
    <property type="protein sequence ID" value="GAB1320969.1"/>
    <property type="molecule type" value="Genomic_DNA"/>
</dbReference>
<keyword evidence="3" id="KW-1185">Reference proteome</keyword>
<dbReference type="RefSeq" id="XP_070922699.1">
    <property type="nucleotide sequence ID" value="XM_071066598.1"/>
</dbReference>
<evidence type="ECO:0000256" key="1">
    <source>
        <dbReference type="SAM" id="Coils"/>
    </source>
</evidence>
<dbReference type="Gene3D" id="1.10.287.1490">
    <property type="match status" value="1"/>
</dbReference>
<dbReference type="Proteomes" id="UP001628179">
    <property type="component" value="Unassembled WGS sequence"/>
</dbReference>
<keyword evidence="1" id="KW-0175">Coiled coil</keyword>
<organism evidence="2 3">
    <name type="scientific">Madurella fahalii</name>
    <dbReference type="NCBI Taxonomy" id="1157608"/>
    <lineage>
        <taxon>Eukaryota</taxon>
        <taxon>Fungi</taxon>
        <taxon>Dikarya</taxon>
        <taxon>Ascomycota</taxon>
        <taxon>Pezizomycotina</taxon>
        <taxon>Sordariomycetes</taxon>
        <taxon>Sordariomycetidae</taxon>
        <taxon>Sordariales</taxon>
        <taxon>Sordariales incertae sedis</taxon>
        <taxon>Madurella</taxon>
    </lineage>
</organism>
<gene>
    <name evidence="2" type="ORF">MFIFM68171_11179</name>
</gene>
<proteinExistence type="predicted"/>
<protein>
    <submittedName>
        <fullName evidence="2">Uncharacterized protein</fullName>
    </submittedName>
</protein>